<feature type="domain" description="Resolvase/invertase-type recombinase catalytic" evidence="1">
    <location>
        <begin position="46"/>
        <end position="128"/>
    </location>
</feature>
<organism evidence="2 3">
    <name type="scientific">Acinetobacter pittii</name>
    <name type="common">Acinetobacter genomosp. 3</name>
    <dbReference type="NCBI Taxonomy" id="48296"/>
    <lineage>
        <taxon>Bacteria</taxon>
        <taxon>Pseudomonadati</taxon>
        <taxon>Pseudomonadota</taxon>
        <taxon>Gammaproteobacteria</taxon>
        <taxon>Moraxellales</taxon>
        <taxon>Moraxellaceae</taxon>
        <taxon>Acinetobacter</taxon>
        <taxon>Acinetobacter calcoaceticus/baumannii complex</taxon>
    </lineage>
</organism>
<gene>
    <name evidence="2" type="ORF">EXD98_13795</name>
</gene>
<dbReference type="Proteomes" id="UP000294065">
    <property type="component" value="Unassembled WGS sequence"/>
</dbReference>
<dbReference type="AlphaFoldDB" id="A0AAE8G7Q1"/>
<dbReference type="InterPro" id="IPR036162">
    <property type="entry name" value="Resolvase-like_N_sf"/>
</dbReference>
<dbReference type="Pfam" id="PF00239">
    <property type="entry name" value="Resolvase"/>
    <property type="match status" value="1"/>
</dbReference>
<dbReference type="RefSeq" id="WP_130173633.1">
    <property type="nucleotide sequence ID" value="NZ_SGTH01000006.1"/>
</dbReference>
<dbReference type="EMBL" id="SGTH01000006">
    <property type="protein sequence ID" value="RZH26917.1"/>
    <property type="molecule type" value="Genomic_DNA"/>
</dbReference>
<reference evidence="2 3" key="1">
    <citation type="submission" date="2019-02" db="EMBL/GenBank/DDBJ databases">
        <title>The Batch Genome Submission of Acinetobacter spp. strains.</title>
        <authorList>
            <person name="Qin J."/>
            <person name="Hu Y."/>
            <person name="Ye H."/>
            <person name="Wei L."/>
            <person name="Feng Y."/>
            <person name="Zong Z."/>
        </authorList>
    </citation>
    <scope>NUCLEOTIDE SEQUENCE [LARGE SCALE GENOMIC DNA]</scope>
    <source>
        <strain evidence="2 3">WCHAP100012</strain>
    </source>
</reference>
<evidence type="ECO:0000313" key="3">
    <source>
        <dbReference type="Proteomes" id="UP000294065"/>
    </source>
</evidence>
<accession>A0AAE8G7Q1</accession>
<protein>
    <submittedName>
        <fullName evidence="2">Resolvase</fullName>
    </submittedName>
</protein>
<name>A0AAE8G7Q1_ACIPI</name>
<dbReference type="InterPro" id="IPR006119">
    <property type="entry name" value="Resolv_N"/>
</dbReference>
<sequence length="193" mass="22526">MRIFAYIRVNPDETIDPHKYISIFGGSGYHIQKSRLIVEEVLVEKSISYRDKFSNLVNYALEEGDSLIVKGIDCLGNSFEEILNIITKIEQKKVRLICMDYSKNEINGDLKTIFIHFLKLCTDFEKKLDVHHNFCEINRSVKRVGRPEKLTEDQKIQVMENFKKGKSIYCLAKDFSVTRTVIRRVLDKNKCNI</sequence>
<dbReference type="SUPFAM" id="SSF53041">
    <property type="entry name" value="Resolvase-like"/>
    <property type="match status" value="1"/>
</dbReference>
<comment type="caution">
    <text evidence="2">The sequence shown here is derived from an EMBL/GenBank/DDBJ whole genome shotgun (WGS) entry which is preliminary data.</text>
</comment>
<dbReference type="GO" id="GO:0003677">
    <property type="term" value="F:DNA binding"/>
    <property type="evidence" value="ECO:0007669"/>
    <property type="project" value="InterPro"/>
</dbReference>
<dbReference type="Gene3D" id="3.40.50.1390">
    <property type="entry name" value="Resolvase, N-terminal catalytic domain"/>
    <property type="match status" value="1"/>
</dbReference>
<proteinExistence type="predicted"/>
<evidence type="ECO:0000313" key="2">
    <source>
        <dbReference type="EMBL" id="RZH26917.1"/>
    </source>
</evidence>
<dbReference type="GO" id="GO:0000150">
    <property type="term" value="F:DNA strand exchange activity"/>
    <property type="evidence" value="ECO:0007669"/>
    <property type="project" value="InterPro"/>
</dbReference>
<evidence type="ECO:0000259" key="1">
    <source>
        <dbReference type="Pfam" id="PF00239"/>
    </source>
</evidence>